<evidence type="ECO:0000313" key="9">
    <source>
        <dbReference type="EMBL" id="HIU34484.1"/>
    </source>
</evidence>
<protein>
    <submittedName>
        <fullName evidence="9">ABC transporter permease</fullName>
    </submittedName>
</protein>
<comment type="subcellular location">
    <subcellularLocation>
        <location evidence="1">Cell membrane</location>
        <topology evidence="1">Multi-pass membrane protein</topology>
    </subcellularLocation>
</comment>
<keyword evidence="4" id="KW-0997">Cell inner membrane</keyword>
<reference evidence="9" key="1">
    <citation type="submission" date="2020-10" db="EMBL/GenBank/DDBJ databases">
        <authorList>
            <person name="Gilroy R."/>
        </authorList>
    </citation>
    <scope>NUCLEOTIDE SEQUENCE</scope>
    <source>
        <strain evidence="9">ChiHcec3-11533</strain>
    </source>
</reference>
<dbReference type="PANTHER" id="PTHR32196:SF21">
    <property type="entry name" value="ABC TRANSPORTER PERMEASE PROTEIN YPHD-RELATED"/>
    <property type="match status" value="1"/>
</dbReference>
<name>A0A9D1IEN0_9FIRM</name>
<dbReference type="InterPro" id="IPR001851">
    <property type="entry name" value="ABC_transp_permease"/>
</dbReference>
<keyword evidence="3" id="KW-1003">Cell membrane</keyword>
<accession>A0A9D1IEN0</accession>
<proteinExistence type="predicted"/>
<evidence type="ECO:0000256" key="7">
    <source>
        <dbReference type="ARBA" id="ARBA00023136"/>
    </source>
</evidence>
<sequence>MKSIRHLKFNLSKYTSILILIGMLIVCSFAEKTFLSVANLTNILRQISIVTIMAFGETILIIGGQLDLSVGTNAAMSGTFACIVFIATGSLALAVLVALVLGCVVGFLNGAIVTKFNAPPFIVTLAMQQVTLGAIFLYTNGQNVYKIGDFRIIGQGTFLGIPIPILIMLFIGLITWFLLSKCKFGRYIFAIGGNEKAANASGVNVKKVKLIAYCISGTLAGLAGVVLMSRLNAGLPASGTGYETDALTATIIGGTSFTGGIGSAWGTLIGSCIIGILNNIMNLLGVQAYLQQILKGALIIIAVVIDIYTKEHKKVVRVVDDVLV</sequence>
<keyword evidence="7 8" id="KW-0472">Membrane</keyword>
<gene>
    <name evidence="9" type="ORF">IAB02_07975</name>
</gene>
<dbReference type="PANTHER" id="PTHR32196">
    <property type="entry name" value="ABC TRANSPORTER PERMEASE PROTEIN YPHD-RELATED-RELATED"/>
    <property type="match status" value="1"/>
</dbReference>
<dbReference type="Proteomes" id="UP000824072">
    <property type="component" value="Unassembled WGS sequence"/>
</dbReference>
<reference evidence="9" key="2">
    <citation type="journal article" date="2021" name="PeerJ">
        <title>Extensive microbial diversity within the chicken gut microbiome revealed by metagenomics and culture.</title>
        <authorList>
            <person name="Gilroy R."/>
            <person name="Ravi A."/>
            <person name="Getino M."/>
            <person name="Pursley I."/>
            <person name="Horton D.L."/>
            <person name="Alikhan N.F."/>
            <person name="Baker D."/>
            <person name="Gharbi K."/>
            <person name="Hall N."/>
            <person name="Watson M."/>
            <person name="Adriaenssens E.M."/>
            <person name="Foster-Nyarko E."/>
            <person name="Jarju S."/>
            <person name="Secka A."/>
            <person name="Antonio M."/>
            <person name="Oren A."/>
            <person name="Chaudhuri R.R."/>
            <person name="La Ragione R."/>
            <person name="Hildebrand F."/>
            <person name="Pallen M.J."/>
        </authorList>
    </citation>
    <scope>NUCLEOTIDE SEQUENCE</scope>
    <source>
        <strain evidence="9">ChiHcec3-11533</strain>
    </source>
</reference>
<dbReference type="EMBL" id="DVMU01000181">
    <property type="protein sequence ID" value="HIU34484.1"/>
    <property type="molecule type" value="Genomic_DNA"/>
</dbReference>
<feature type="transmembrane region" description="Helical" evidence="8">
    <location>
        <begin position="210"/>
        <end position="228"/>
    </location>
</feature>
<dbReference type="Pfam" id="PF02653">
    <property type="entry name" value="BPD_transp_2"/>
    <property type="match status" value="1"/>
</dbReference>
<comment type="caution">
    <text evidence="9">The sequence shown here is derived from an EMBL/GenBank/DDBJ whole genome shotgun (WGS) entry which is preliminary data.</text>
</comment>
<dbReference type="CDD" id="cd06579">
    <property type="entry name" value="TM_PBP1_transp_AraH_like"/>
    <property type="match status" value="1"/>
</dbReference>
<evidence type="ECO:0000256" key="3">
    <source>
        <dbReference type="ARBA" id="ARBA00022475"/>
    </source>
</evidence>
<evidence type="ECO:0000256" key="1">
    <source>
        <dbReference type="ARBA" id="ARBA00004651"/>
    </source>
</evidence>
<evidence type="ECO:0000256" key="5">
    <source>
        <dbReference type="ARBA" id="ARBA00022692"/>
    </source>
</evidence>
<feature type="transmembrane region" description="Helical" evidence="8">
    <location>
        <begin position="80"/>
        <end position="108"/>
    </location>
</feature>
<organism evidence="9 10">
    <name type="scientific">Candidatus Pullichristensenella excrementigallinarum</name>
    <dbReference type="NCBI Taxonomy" id="2840907"/>
    <lineage>
        <taxon>Bacteria</taxon>
        <taxon>Bacillati</taxon>
        <taxon>Bacillota</taxon>
        <taxon>Clostridia</taxon>
        <taxon>Candidatus Pullichristensenella</taxon>
    </lineage>
</organism>
<keyword evidence="2" id="KW-0813">Transport</keyword>
<feature type="transmembrane region" description="Helical" evidence="8">
    <location>
        <begin position="120"/>
        <end position="138"/>
    </location>
</feature>
<feature type="transmembrane region" description="Helical" evidence="8">
    <location>
        <begin position="249"/>
        <end position="277"/>
    </location>
</feature>
<keyword evidence="5 8" id="KW-0812">Transmembrane</keyword>
<evidence type="ECO:0000256" key="6">
    <source>
        <dbReference type="ARBA" id="ARBA00022989"/>
    </source>
</evidence>
<evidence type="ECO:0000256" key="4">
    <source>
        <dbReference type="ARBA" id="ARBA00022519"/>
    </source>
</evidence>
<evidence type="ECO:0000256" key="2">
    <source>
        <dbReference type="ARBA" id="ARBA00022448"/>
    </source>
</evidence>
<dbReference type="AlphaFoldDB" id="A0A9D1IEN0"/>
<dbReference type="GO" id="GO:0022857">
    <property type="term" value="F:transmembrane transporter activity"/>
    <property type="evidence" value="ECO:0007669"/>
    <property type="project" value="InterPro"/>
</dbReference>
<evidence type="ECO:0000256" key="8">
    <source>
        <dbReference type="SAM" id="Phobius"/>
    </source>
</evidence>
<keyword evidence="6 8" id="KW-1133">Transmembrane helix</keyword>
<dbReference type="GO" id="GO:0005886">
    <property type="term" value="C:plasma membrane"/>
    <property type="evidence" value="ECO:0007669"/>
    <property type="project" value="UniProtKB-SubCell"/>
</dbReference>
<feature type="transmembrane region" description="Helical" evidence="8">
    <location>
        <begin position="46"/>
        <end position="68"/>
    </location>
</feature>
<evidence type="ECO:0000313" key="10">
    <source>
        <dbReference type="Proteomes" id="UP000824072"/>
    </source>
</evidence>
<feature type="transmembrane region" description="Helical" evidence="8">
    <location>
        <begin position="158"/>
        <end position="179"/>
    </location>
</feature>